<evidence type="ECO:0000313" key="3">
    <source>
        <dbReference type="EMBL" id="SDM25297.1"/>
    </source>
</evidence>
<dbReference type="PANTHER" id="PTHR11487:SF0">
    <property type="entry name" value="S-ACYL FATTY ACID SYNTHASE THIOESTERASE, MEDIUM CHAIN"/>
    <property type="match status" value="1"/>
</dbReference>
<dbReference type="EMBL" id="LT629701">
    <property type="protein sequence ID" value="SDM25297.1"/>
    <property type="molecule type" value="Genomic_DNA"/>
</dbReference>
<dbReference type="STRING" id="211114.SAMN04489726_0606"/>
<sequence length="258" mass="28084">MTRPNAPRWLPLGNGRPAVPMLDPASGSSARVYCFPHAGASAAVYAPWRALAGDRLAICPVQPPGRAERFREKPFTSVDSLVDELVADIGDQFTGTYAFFGHSMGALLAFEVTRKLRAIGAQLPKHLFVSGRAAPQLPDTRKQLRALPQPELIAELKRLGGMPDAVLNEPELLELFIPLFRADLTVNEAYTHRVEDPLPLPLTAFGGHGDPRADDDELKAWGELTAGRFALHTYPGGHFYLEKKAGELIDLFAAELAA</sequence>
<feature type="domain" description="Thioesterase" evidence="2">
    <location>
        <begin position="31"/>
        <end position="252"/>
    </location>
</feature>
<name>A0A1G9RQQ7_ALLAB</name>
<dbReference type="AlphaFoldDB" id="A0A1G9RQQ7"/>
<reference evidence="3 4" key="1">
    <citation type="submission" date="2016-10" db="EMBL/GenBank/DDBJ databases">
        <authorList>
            <person name="de Groot N.N."/>
        </authorList>
    </citation>
    <scope>NUCLEOTIDE SEQUENCE [LARGE SCALE GENOMIC DNA]</scope>
    <source>
        <strain evidence="3 4">DSM 44149</strain>
    </source>
</reference>
<dbReference type="eggNOG" id="COG3208">
    <property type="taxonomic scope" value="Bacteria"/>
</dbReference>
<comment type="similarity">
    <text evidence="1">Belongs to the thioesterase family.</text>
</comment>
<dbReference type="InterPro" id="IPR001031">
    <property type="entry name" value="Thioesterase"/>
</dbReference>
<dbReference type="SUPFAM" id="SSF53474">
    <property type="entry name" value="alpha/beta-Hydrolases"/>
    <property type="match status" value="1"/>
</dbReference>
<proteinExistence type="inferred from homology"/>
<dbReference type="Pfam" id="PF00975">
    <property type="entry name" value="Thioesterase"/>
    <property type="match status" value="1"/>
</dbReference>
<dbReference type="GO" id="GO:0008610">
    <property type="term" value="P:lipid biosynthetic process"/>
    <property type="evidence" value="ECO:0007669"/>
    <property type="project" value="TreeGrafter"/>
</dbReference>
<dbReference type="PANTHER" id="PTHR11487">
    <property type="entry name" value="THIOESTERASE"/>
    <property type="match status" value="1"/>
</dbReference>
<evidence type="ECO:0000259" key="2">
    <source>
        <dbReference type="Pfam" id="PF00975"/>
    </source>
</evidence>
<dbReference type="InterPro" id="IPR012223">
    <property type="entry name" value="TEII"/>
</dbReference>
<gene>
    <name evidence="3" type="ORF">SAMN04489726_0606</name>
</gene>
<evidence type="ECO:0000313" key="4">
    <source>
        <dbReference type="Proteomes" id="UP000183376"/>
    </source>
</evidence>
<accession>A0A1G9RQQ7</accession>
<dbReference type="Gene3D" id="3.40.50.1820">
    <property type="entry name" value="alpha/beta hydrolase"/>
    <property type="match status" value="1"/>
</dbReference>
<protein>
    <submittedName>
        <fullName evidence="3">Surfactin synthase thioesterase subunit</fullName>
    </submittedName>
</protein>
<dbReference type="Proteomes" id="UP000183376">
    <property type="component" value="Chromosome I"/>
</dbReference>
<evidence type="ECO:0000256" key="1">
    <source>
        <dbReference type="ARBA" id="ARBA00007169"/>
    </source>
</evidence>
<organism evidence="3 4">
    <name type="scientific">Allokutzneria albata</name>
    <name type="common">Kibdelosporangium albatum</name>
    <dbReference type="NCBI Taxonomy" id="211114"/>
    <lineage>
        <taxon>Bacteria</taxon>
        <taxon>Bacillati</taxon>
        <taxon>Actinomycetota</taxon>
        <taxon>Actinomycetes</taxon>
        <taxon>Pseudonocardiales</taxon>
        <taxon>Pseudonocardiaceae</taxon>
        <taxon>Allokutzneria</taxon>
    </lineage>
</organism>
<dbReference type="InterPro" id="IPR029058">
    <property type="entry name" value="AB_hydrolase_fold"/>
</dbReference>
<keyword evidence="4" id="KW-1185">Reference proteome</keyword>
<dbReference type="OrthoDB" id="4169718at2"/>